<sequence length="82" mass="7979">MMQRAGDAASSLPGTVGAAGSVTVSPGAYVDPAAATHLATTSSAIALASRMPGDCVDRLGRVPARSLPDPTGRAACASRAPS</sequence>
<dbReference type="AlphaFoldDB" id="A0A0G4IUB9"/>
<dbReference type="EMBL" id="CDSF01000086">
    <property type="protein sequence ID" value="CEO98734.1"/>
    <property type="molecule type" value="Genomic_DNA"/>
</dbReference>
<keyword evidence="3" id="KW-1185">Reference proteome</keyword>
<evidence type="ECO:0000313" key="3">
    <source>
        <dbReference type="Proteomes" id="UP000039324"/>
    </source>
</evidence>
<accession>A0A0G4IUB9</accession>
<evidence type="ECO:0000313" key="2">
    <source>
        <dbReference type="EMBL" id="CEO98734.1"/>
    </source>
</evidence>
<gene>
    <name evidence="2" type="ORF">PBRA_006848</name>
</gene>
<protein>
    <submittedName>
        <fullName evidence="2">Uncharacterized protein</fullName>
    </submittedName>
</protein>
<name>A0A0G4IUB9_PLABS</name>
<evidence type="ECO:0000256" key="1">
    <source>
        <dbReference type="SAM" id="MobiDB-lite"/>
    </source>
</evidence>
<organism evidence="2 3">
    <name type="scientific">Plasmodiophora brassicae</name>
    <name type="common">Clubroot disease agent</name>
    <dbReference type="NCBI Taxonomy" id="37360"/>
    <lineage>
        <taxon>Eukaryota</taxon>
        <taxon>Sar</taxon>
        <taxon>Rhizaria</taxon>
        <taxon>Endomyxa</taxon>
        <taxon>Phytomyxea</taxon>
        <taxon>Plasmodiophorida</taxon>
        <taxon>Plasmodiophoridae</taxon>
        <taxon>Plasmodiophora</taxon>
    </lineage>
</organism>
<feature type="region of interest" description="Disordered" evidence="1">
    <location>
        <begin position="62"/>
        <end position="82"/>
    </location>
</feature>
<proteinExistence type="predicted"/>
<reference evidence="2 3" key="1">
    <citation type="submission" date="2015-02" db="EMBL/GenBank/DDBJ databases">
        <authorList>
            <person name="Chooi Y.-H."/>
        </authorList>
    </citation>
    <scope>NUCLEOTIDE SEQUENCE [LARGE SCALE GENOMIC DNA]</scope>
    <source>
        <strain evidence="2">E3</strain>
    </source>
</reference>
<dbReference type="Proteomes" id="UP000039324">
    <property type="component" value="Unassembled WGS sequence"/>
</dbReference>